<dbReference type="InterPro" id="IPR018977">
    <property type="entry name" value="NurA_domain"/>
</dbReference>
<dbReference type="Pfam" id="PF09376">
    <property type="entry name" value="NurA"/>
    <property type="match status" value="1"/>
</dbReference>
<organism evidence="2 3">
    <name type="scientific">Dictyoglomus thermophilum (strain ATCC 35947 / DSM 3960 / H-6-12)</name>
    <dbReference type="NCBI Taxonomy" id="309799"/>
    <lineage>
        <taxon>Bacteria</taxon>
        <taxon>Pseudomonadati</taxon>
        <taxon>Dictyoglomota</taxon>
        <taxon>Dictyoglomia</taxon>
        <taxon>Dictyoglomales</taxon>
        <taxon>Dictyoglomaceae</taxon>
        <taxon>Dictyoglomus</taxon>
    </lineage>
</organism>
<evidence type="ECO:0000313" key="2">
    <source>
        <dbReference type="EMBL" id="ACI19646.1"/>
    </source>
</evidence>
<dbReference type="eggNOG" id="COG1630">
    <property type="taxonomic scope" value="Bacteria"/>
</dbReference>
<dbReference type="Proteomes" id="UP000001733">
    <property type="component" value="Chromosome"/>
</dbReference>
<reference evidence="2 3" key="1">
    <citation type="journal article" date="2014" name="Genome Announc.">
        <title>Complete Genome Sequence of the Extreme Thermophile Dictyoglomus thermophilum H-6-12.</title>
        <authorList>
            <person name="Coil D.A."/>
            <person name="Badger J.H."/>
            <person name="Forberger H.C."/>
            <person name="Riggs F."/>
            <person name="Madupu R."/>
            <person name="Fedorova N."/>
            <person name="Ward N."/>
            <person name="Robb F.T."/>
            <person name="Eisen J.A."/>
        </authorList>
    </citation>
    <scope>NUCLEOTIDE SEQUENCE [LARGE SCALE GENOMIC DNA]</scope>
    <source>
        <strain evidence="3">ATCC 35947 / DSM 3960 / H-6-12</strain>
    </source>
</reference>
<dbReference type="KEGG" id="dth:DICTH_1513"/>
<dbReference type="SMART" id="SM00933">
    <property type="entry name" value="NurA"/>
    <property type="match status" value="1"/>
</dbReference>
<dbReference type="RefSeq" id="WP_012548278.1">
    <property type="nucleotide sequence ID" value="NC_011297.1"/>
</dbReference>
<accession>B5YA60</accession>
<protein>
    <recommendedName>
        <fullName evidence="1">NurA domain-containing protein</fullName>
    </recommendedName>
</protein>
<proteinExistence type="predicted"/>
<evidence type="ECO:0000259" key="1">
    <source>
        <dbReference type="SMART" id="SM00933"/>
    </source>
</evidence>
<dbReference type="PaxDb" id="309799-DICTH_1513"/>
<dbReference type="HOGENOM" id="CLU_625034_0_0_0"/>
<name>B5YA60_DICT6</name>
<sequence length="369" mass="42441">MPDFISLFISEIKKKRPILEELLIKRSLSDKSFVSEFIGKIWNKLSDSYQFTNKPTFAVDASQRTLSFSLGPYLIITQALAIGSNGYEKALVSLEPVWGSIPETQLGLLRDLLMQDLEIRLALQIIKENKAPLILFIDGSLLSRISYLLRYLYSFEDENYKNLAREVLINTLDLINSSKNNVDVISISKSSRNTFLFQILSLDNPDIDKTTPYKPTDSEILSIFTSEPGYTTPLLIGAEMGLGHKQLEIIEKDPNLQNILNNSPAFYTFYIRLMPRDQFLRIDFPANMVGEKSSILSVNYFWGKDINIDQILGVLRENCVNTKIYQTPLYFVDQIVRIKREPDLERYIMILKTEFPGIIELDRSQGRFY</sequence>
<dbReference type="AlphaFoldDB" id="B5YA60"/>
<gene>
    <name evidence="2" type="ordered locus">DICTH_1513</name>
</gene>
<dbReference type="EMBL" id="CP001146">
    <property type="protein sequence ID" value="ACI19646.1"/>
    <property type="molecule type" value="Genomic_DNA"/>
</dbReference>
<evidence type="ECO:0000313" key="3">
    <source>
        <dbReference type="Proteomes" id="UP000001733"/>
    </source>
</evidence>
<dbReference type="STRING" id="309799.DICTH_1513"/>
<dbReference type="OrthoDB" id="9812211at2"/>
<feature type="domain" description="NurA" evidence="1">
    <location>
        <begin position="54"/>
        <end position="338"/>
    </location>
</feature>
<keyword evidence="3" id="KW-1185">Reference proteome</keyword>